<accession>A0A1H6BIV2</accession>
<dbReference type="PANTHER" id="PTHR12737">
    <property type="entry name" value="DIMETHYLARGININE DIMETHYLAMINOHYDROLASE"/>
    <property type="match status" value="1"/>
</dbReference>
<dbReference type="GO" id="GO:0000052">
    <property type="term" value="P:citrulline metabolic process"/>
    <property type="evidence" value="ECO:0007669"/>
    <property type="project" value="TreeGrafter"/>
</dbReference>
<evidence type="ECO:0000313" key="5">
    <source>
        <dbReference type="Proteomes" id="UP000236723"/>
    </source>
</evidence>
<keyword evidence="2" id="KW-0378">Hydrolase</keyword>
<dbReference type="NCBIfam" id="NF045660">
    <property type="entry name" value="DiMthArgaseDdahStm"/>
    <property type="match status" value="1"/>
</dbReference>
<protein>
    <submittedName>
        <fullName evidence="4">Dimethylargininase</fullName>
    </submittedName>
</protein>
<dbReference type="Gene3D" id="3.75.10.10">
    <property type="entry name" value="L-arginine/glycine Amidinotransferase, Chain A"/>
    <property type="match status" value="1"/>
</dbReference>
<dbReference type="EMBL" id="FNVO01000007">
    <property type="protein sequence ID" value="SEG60542.1"/>
    <property type="molecule type" value="Genomic_DNA"/>
</dbReference>
<dbReference type="GO" id="GO:0006525">
    <property type="term" value="P:arginine metabolic process"/>
    <property type="evidence" value="ECO:0007669"/>
    <property type="project" value="TreeGrafter"/>
</dbReference>
<dbReference type="Pfam" id="PF19420">
    <property type="entry name" value="DDAH_eukar"/>
    <property type="match status" value="1"/>
</dbReference>
<reference evidence="5" key="1">
    <citation type="submission" date="2016-10" db="EMBL/GenBank/DDBJ databases">
        <authorList>
            <person name="Varghese N."/>
            <person name="Submissions S."/>
        </authorList>
    </citation>
    <scope>NUCLEOTIDE SEQUENCE [LARGE SCALE GENOMIC DNA]</scope>
    <source>
        <strain evidence="5">DSM 43163</strain>
    </source>
</reference>
<evidence type="ECO:0000313" key="4">
    <source>
        <dbReference type="EMBL" id="SEG60542.1"/>
    </source>
</evidence>
<dbReference type="OrthoDB" id="3196313at2"/>
<dbReference type="AlphaFoldDB" id="A0A1H6BIV2"/>
<organism evidence="4 5">
    <name type="scientific">Thermomonospora echinospora</name>
    <dbReference type="NCBI Taxonomy" id="1992"/>
    <lineage>
        <taxon>Bacteria</taxon>
        <taxon>Bacillati</taxon>
        <taxon>Actinomycetota</taxon>
        <taxon>Actinomycetes</taxon>
        <taxon>Streptosporangiales</taxon>
        <taxon>Thermomonosporaceae</taxon>
        <taxon>Thermomonospora</taxon>
    </lineage>
</organism>
<dbReference type="PANTHER" id="PTHR12737:SF9">
    <property type="entry name" value="DIMETHYLARGININASE"/>
    <property type="match status" value="1"/>
</dbReference>
<evidence type="ECO:0000256" key="2">
    <source>
        <dbReference type="ARBA" id="ARBA00022801"/>
    </source>
</evidence>
<comment type="similarity">
    <text evidence="1">Belongs to the DDAH family.</text>
</comment>
<dbReference type="RefSeq" id="WP_103938977.1">
    <property type="nucleotide sequence ID" value="NZ_FNVO01000007.1"/>
</dbReference>
<dbReference type="SUPFAM" id="SSF55909">
    <property type="entry name" value="Pentein"/>
    <property type="match status" value="1"/>
</dbReference>
<feature type="active site" description="Nucleophile" evidence="3">
    <location>
        <position position="247"/>
    </location>
</feature>
<keyword evidence="5" id="KW-1185">Reference proteome</keyword>
<dbReference type="GO" id="GO:0016597">
    <property type="term" value="F:amino acid binding"/>
    <property type="evidence" value="ECO:0007669"/>
    <property type="project" value="TreeGrafter"/>
</dbReference>
<proteinExistence type="inferred from homology"/>
<gene>
    <name evidence="4" type="ORF">SAMN04489712_107138</name>
</gene>
<dbReference type="GO" id="GO:0045429">
    <property type="term" value="P:positive regulation of nitric oxide biosynthetic process"/>
    <property type="evidence" value="ECO:0007669"/>
    <property type="project" value="TreeGrafter"/>
</dbReference>
<dbReference type="Proteomes" id="UP000236723">
    <property type="component" value="Unassembled WGS sequence"/>
</dbReference>
<feature type="active site" description="Proton donor" evidence="3">
    <location>
        <position position="163"/>
    </location>
</feature>
<name>A0A1H6BIV2_9ACTN</name>
<dbReference type="InterPro" id="IPR033199">
    <property type="entry name" value="DDAH-like"/>
</dbReference>
<evidence type="ECO:0000256" key="1">
    <source>
        <dbReference type="ARBA" id="ARBA00008532"/>
    </source>
</evidence>
<dbReference type="GO" id="GO:0016403">
    <property type="term" value="F:dimethylargininase activity"/>
    <property type="evidence" value="ECO:0007669"/>
    <property type="project" value="TreeGrafter"/>
</dbReference>
<sequence>MTPGTALVRAPGPRLAEGIVTHVDRRPVDLVLAARQHEAYVAALRAAGWRVRAVPPADDQPDAVFVEDTVVVCDGLAVLARSGAPGRRPEVTGTEKAVRGLGLDVARIEEPGTLDGGDVLQVGDTVYVGLSGRTNEEAVCQLSPLLCARGRRVVPVRVSGCLHLKTAMTVLPDGTLIGVPDQVDTSVLPCLWVAPEPAGAHVVVLGADHVLISASAPRTAERLRADGLRVTAVDISEFEALEGCVTCLSVLIA</sequence>
<evidence type="ECO:0000256" key="3">
    <source>
        <dbReference type="PIRSR" id="PIRSR633199-1"/>
    </source>
</evidence>